<dbReference type="Proteomes" id="UP000422108">
    <property type="component" value="Chromosome"/>
</dbReference>
<dbReference type="AlphaFoldDB" id="A0A5K8A951"/>
<protein>
    <recommendedName>
        <fullName evidence="2">Response regulatory domain-containing protein</fullName>
    </recommendedName>
</protein>
<evidence type="ECO:0000313" key="3">
    <source>
        <dbReference type="EMBL" id="BBO89075.1"/>
    </source>
</evidence>
<keyword evidence="1" id="KW-0597">Phosphoprotein</keyword>
<dbReference type="InterPro" id="IPR001789">
    <property type="entry name" value="Sig_transdc_resp-reg_receiver"/>
</dbReference>
<keyword evidence="4" id="KW-1185">Reference proteome</keyword>
<evidence type="ECO:0000313" key="4">
    <source>
        <dbReference type="Proteomes" id="UP000422108"/>
    </source>
</evidence>
<dbReference type="Gene3D" id="3.40.50.2300">
    <property type="match status" value="1"/>
</dbReference>
<dbReference type="Pfam" id="PF00072">
    <property type="entry name" value="Response_reg"/>
    <property type="match status" value="1"/>
</dbReference>
<dbReference type="GO" id="GO:0000160">
    <property type="term" value="P:phosphorelay signal transduction system"/>
    <property type="evidence" value="ECO:0007669"/>
    <property type="project" value="InterPro"/>
</dbReference>
<accession>A0A5K8A951</accession>
<dbReference type="SUPFAM" id="SSF52172">
    <property type="entry name" value="CheY-like"/>
    <property type="match status" value="1"/>
</dbReference>
<feature type="modified residue" description="4-aspartylphosphate" evidence="1">
    <location>
        <position position="13"/>
    </location>
</feature>
<gene>
    <name evidence="3" type="ORF">DSCOOX_22550</name>
</gene>
<dbReference type="PROSITE" id="PS50110">
    <property type="entry name" value="RESPONSE_REGULATORY"/>
    <property type="match status" value="1"/>
</dbReference>
<proteinExistence type="predicted"/>
<dbReference type="InterPro" id="IPR011006">
    <property type="entry name" value="CheY-like_superfamily"/>
</dbReference>
<reference evidence="3 4" key="1">
    <citation type="submission" date="2019-11" db="EMBL/GenBank/DDBJ databases">
        <title>Comparative genomics of hydrocarbon-degrading Desulfosarcina strains.</title>
        <authorList>
            <person name="Watanabe M."/>
            <person name="Kojima H."/>
            <person name="Fukui M."/>
        </authorList>
    </citation>
    <scope>NUCLEOTIDE SEQUENCE [LARGE SCALE GENOMIC DNA]</scope>
    <source>
        <strain evidence="4">oXyS1</strain>
    </source>
</reference>
<sequence>MAGKDSFDVVLLDMIMDPGIDGLETYQQILGINPQQKAIIVSGYSETRRVQEALRLGAEEYIKKPYSMKNIGVAISKVLRQSH</sequence>
<evidence type="ECO:0000256" key="1">
    <source>
        <dbReference type="PROSITE-ProRule" id="PRU00169"/>
    </source>
</evidence>
<name>A0A5K8A951_9BACT</name>
<organism evidence="3 4">
    <name type="scientific">Desulfosarcina ovata subsp. ovata</name>
    <dbReference type="NCBI Taxonomy" id="2752305"/>
    <lineage>
        <taxon>Bacteria</taxon>
        <taxon>Pseudomonadati</taxon>
        <taxon>Thermodesulfobacteriota</taxon>
        <taxon>Desulfobacteria</taxon>
        <taxon>Desulfobacterales</taxon>
        <taxon>Desulfosarcinaceae</taxon>
        <taxon>Desulfosarcina</taxon>
    </lineage>
</organism>
<evidence type="ECO:0000259" key="2">
    <source>
        <dbReference type="PROSITE" id="PS50110"/>
    </source>
</evidence>
<feature type="domain" description="Response regulatory" evidence="2">
    <location>
        <begin position="1"/>
        <end position="79"/>
    </location>
</feature>
<dbReference type="EMBL" id="AP021879">
    <property type="protein sequence ID" value="BBO89075.1"/>
    <property type="molecule type" value="Genomic_DNA"/>
</dbReference>